<dbReference type="GeneID" id="78778013"/>
<proteinExistence type="predicted"/>
<evidence type="ECO:0000313" key="1">
    <source>
        <dbReference type="EMBL" id="KAF1749598.1"/>
    </source>
</evidence>
<evidence type="ECO:0000313" key="2">
    <source>
        <dbReference type="Proteomes" id="UP000483820"/>
    </source>
</evidence>
<dbReference type="KEGG" id="crq:GCK72_026066"/>
<dbReference type="RefSeq" id="XP_053580205.1">
    <property type="nucleotide sequence ID" value="XM_053736639.1"/>
</dbReference>
<reference evidence="1 2" key="1">
    <citation type="submission" date="2019-12" db="EMBL/GenBank/DDBJ databases">
        <title>Chromosome-level assembly of the Caenorhabditis remanei genome.</title>
        <authorList>
            <person name="Teterina A.A."/>
            <person name="Willis J.H."/>
            <person name="Phillips P.C."/>
        </authorList>
    </citation>
    <scope>NUCLEOTIDE SEQUENCE [LARGE SCALE GENOMIC DNA]</scope>
    <source>
        <strain evidence="1 2">PX506</strain>
        <tissue evidence="1">Whole organism</tissue>
    </source>
</reference>
<organism evidence="1 2">
    <name type="scientific">Caenorhabditis remanei</name>
    <name type="common">Caenorhabditis vulgaris</name>
    <dbReference type="NCBI Taxonomy" id="31234"/>
    <lineage>
        <taxon>Eukaryota</taxon>
        <taxon>Metazoa</taxon>
        <taxon>Ecdysozoa</taxon>
        <taxon>Nematoda</taxon>
        <taxon>Chromadorea</taxon>
        <taxon>Rhabditida</taxon>
        <taxon>Rhabditina</taxon>
        <taxon>Rhabditomorpha</taxon>
        <taxon>Rhabditoidea</taxon>
        <taxon>Rhabditidae</taxon>
        <taxon>Peloderinae</taxon>
        <taxon>Caenorhabditis</taxon>
    </lineage>
</organism>
<accession>A0A6A5G3N1</accession>
<protein>
    <submittedName>
        <fullName evidence="1">Uncharacterized protein</fullName>
    </submittedName>
</protein>
<dbReference type="EMBL" id="WUAV01000006">
    <property type="protein sequence ID" value="KAF1749598.1"/>
    <property type="molecule type" value="Genomic_DNA"/>
</dbReference>
<gene>
    <name evidence="1" type="ORF">GCK72_026066</name>
</gene>
<dbReference type="AlphaFoldDB" id="A0A6A5G3N1"/>
<name>A0A6A5G3N1_CAERE</name>
<comment type="caution">
    <text evidence="1">The sequence shown here is derived from an EMBL/GenBank/DDBJ whole genome shotgun (WGS) entry which is preliminary data.</text>
</comment>
<dbReference type="CTD" id="78778013"/>
<sequence length="175" mass="20264">MSCCHATILKTREYCLRLTPPVQRADSIITNIPTSSKALSDFGRLFHWRSETVVGVVAPVTMKQLTANPAIITARRINTQKRLKYVNKTDGLQCFEIDVGKGPSKQDRYVVKGIRTRYIRMMPVRARKLPIQFNLLYHEEKADGCRMEQIKKVIEWLFPTSDMLMNYKQEELMTP</sequence>
<dbReference type="Proteomes" id="UP000483820">
    <property type="component" value="Chromosome X"/>
</dbReference>